<feature type="binding site" evidence="13">
    <location>
        <position position="116"/>
    </location>
    <ligand>
        <name>Mg(2+)</name>
        <dbReference type="ChEBI" id="CHEBI:18420"/>
        <label>1</label>
    </ligand>
</feature>
<dbReference type="EC" id="3.6.1.13" evidence="3"/>
<evidence type="ECO:0000256" key="14">
    <source>
        <dbReference type="PIRSR" id="PIRSR604385-3"/>
    </source>
</evidence>
<evidence type="ECO:0000256" key="4">
    <source>
        <dbReference type="ARBA" id="ARBA00013297"/>
    </source>
</evidence>
<proteinExistence type="inferred from homology"/>
<dbReference type="OrthoDB" id="5292471at2"/>
<dbReference type="Proteomes" id="UP000006327">
    <property type="component" value="Unassembled WGS sequence"/>
</dbReference>
<dbReference type="InterPro" id="IPR004385">
    <property type="entry name" value="NDP_pyrophosphatase"/>
</dbReference>
<keyword evidence="17" id="KW-1185">Reference proteome</keyword>
<dbReference type="Gene3D" id="3.90.79.10">
    <property type="entry name" value="Nucleoside Triphosphate Pyrophosphohydrolase"/>
    <property type="match status" value="1"/>
</dbReference>
<dbReference type="GO" id="GO:0047631">
    <property type="term" value="F:ADP-ribose diphosphatase activity"/>
    <property type="evidence" value="ECO:0007669"/>
    <property type="project" value="UniProtKB-EC"/>
</dbReference>
<dbReference type="eggNOG" id="COG0494">
    <property type="taxonomic scope" value="Bacteria"/>
</dbReference>
<dbReference type="PANTHER" id="PTHR11839:SF5">
    <property type="entry name" value="ADP-RIBOSE PYROPHOSPHATASE"/>
    <property type="match status" value="1"/>
</dbReference>
<comment type="cofactor">
    <cofactor evidence="1 13">
        <name>Mg(2+)</name>
        <dbReference type="ChEBI" id="CHEBI:18420"/>
    </cofactor>
</comment>
<dbReference type="CDD" id="cd24155">
    <property type="entry name" value="NUDIX_ADPRase"/>
    <property type="match status" value="1"/>
</dbReference>
<dbReference type="GO" id="GO:0019693">
    <property type="term" value="P:ribose phosphate metabolic process"/>
    <property type="evidence" value="ECO:0007669"/>
    <property type="project" value="TreeGrafter"/>
</dbReference>
<evidence type="ECO:0000256" key="13">
    <source>
        <dbReference type="PIRSR" id="PIRSR604385-2"/>
    </source>
</evidence>
<keyword evidence="6 16" id="KW-0378">Hydrolase</keyword>
<dbReference type="PROSITE" id="PS00893">
    <property type="entry name" value="NUDIX_BOX"/>
    <property type="match status" value="1"/>
</dbReference>
<gene>
    <name evidence="16" type="primary">nudF</name>
    <name evidence="16" type="ORF">GARC_2088</name>
</gene>
<evidence type="ECO:0000256" key="8">
    <source>
        <dbReference type="ARBA" id="ARBA00025164"/>
    </source>
</evidence>
<evidence type="ECO:0000256" key="9">
    <source>
        <dbReference type="ARBA" id="ARBA00030162"/>
    </source>
</evidence>
<evidence type="ECO:0000313" key="16">
    <source>
        <dbReference type="EMBL" id="GAC19055.1"/>
    </source>
</evidence>
<evidence type="ECO:0000256" key="11">
    <source>
        <dbReference type="ARBA" id="ARBA00033056"/>
    </source>
</evidence>
<evidence type="ECO:0000256" key="5">
    <source>
        <dbReference type="ARBA" id="ARBA00022723"/>
    </source>
</evidence>
<dbReference type="InterPro" id="IPR020084">
    <property type="entry name" value="NUDIX_hydrolase_CS"/>
</dbReference>
<evidence type="ECO:0000256" key="10">
    <source>
        <dbReference type="ARBA" id="ARBA00030308"/>
    </source>
</evidence>
<keyword evidence="7 13" id="KW-0460">Magnesium</keyword>
<dbReference type="NCBIfam" id="TIGR00052">
    <property type="entry name" value="nudix-type nucleoside diphosphatase, YffH/AdpP family"/>
    <property type="match status" value="1"/>
</dbReference>
<dbReference type="SUPFAM" id="SSF55811">
    <property type="entry name" value="Nudix"/>
    <property type="match status" value="1"/>
</dbReference>
<dbReference type="STRING" id="493475.GARC_2088"/>
<feature type="binding site" evidence="13">
    <location>
        <position position="96"/>
    </location>
    <ligand>
        <name>Mg(2+)</name>
        <dbReference type="ChEBI" id="CHEBI:18420"/>
        <label>1</label>
    </ligand>
</feature>
<organism evidence="16 17">
    <name type="scientific">Paraglaciecola arctica BSs20135</name>
    <dbReference type="NCBI Taxonomy" id="493475"/>
    <lineage>
        <taxon>Bacteria</taxon>
        <taxon>Pseudomonadati</taxon>
        <taxon>Pseudomonadota</taxon>
        <taxon>Gammaproteobacteria</taxon>
        <taxon>Alteromonadales</taxon>
        <taxon>Alteromonadaceae</taxon>
        <taxon>Paraglaciecola</taxon>
    </lineage>
</organism>
<feature type="short sequence motif" description="Nudix box" evidence="14">
    <location>
        <begin position="97"/>
        <end position="119"/>
    </location>
</feature>
<feature type="binding site" evidence="13">
    <location>
        <position position="112"/>
    </location>
    <ligand>
        <name>Mg(2+)</name>
        <dbReference type="ChEBI" id="CHEBI:18420"/>
        <label>1</label>
    </ligand>
</feature>
<dbReference type="Pfam" id="PF00293">
    <property type="entry name" value="NUDIX"/>
    <property type="match status" value="1"/>
</dbReference>
<evidence type="ECO:0000256" key="3">
    <source>
        <dbReference type="ARBA" id="ARBA00012453"/>
    </source>
</evidence>
<evidence type="ECO:0000259" key="15">
    <source>
        <dbReference type="PROSITE" id="PS51462"/>
    </source>
</evidence>
<dbReference type="GO" id="GO:0046872">
    <property type="term" value="F:metal ion binding"/>
    <property type="evidence" value="ECO:0007669"/>
    <property type="project" value="UniProtKB-KW"/>
</dbReference>
<keyword evidence="5 13" id="KW-0479">Metal-binding</keyword>
<evidence type="ECO:0000256" key="6">
    <source>
        <dbReference type="ARBA" id="ARBA00022801"/>
    </source>
</evidence>
<feature type="binding site" evidence="13">
    <location>
        <position position="164"/>
    </location>
    <ligand>
        <name>Mg(2+)</name>
        <dbReference type="ChEBI" id="CHEBI:18420"/>
        <label>1</label>
    </ligand>
</feature>
<dbReference type="PANTHER" id="PTHR11839">
    <property type="entry name" value="UDP/ADP-SUGAR PYROPHOSPHATASE"/>
    <property type="match status" value="1"/>
</dbReference>
<dbReference type="RefSeq" id="WP_007619455.1">
    <property type="nucleotide sequence ID" value="NZ_BAEO01000027.1"/>
</dbReference>
<accession>K6Z6I3</accession>
<dbReference type="GO" id="GO:0019144">
    <property type="term" value="F:ADP-sugar diphosphatase activity"/>
    <property type="evidence" value="ECO:0007669"/>
    <property type="project" value="TreeGrafter"/>
</dbReference>
<dbReference type="NCBIfam" id="NF008003">
    <property type="entry name" value="PRK10729.1"/>
    <property type="match status" value="1"/>
</dbReference>
<dbReference type="GO" id="GO:0005829">
    <property type="term" value="C:cytosol"/>
    <property type="evidence" value="ECO:0007669"/>
    <property type="project" value="TreeGrafter"/>
</dbReference>
<dbReference type="InterPro" id="IPR015797">
    <property type="entry name" value="NUDIX_hydrolase-like_dom_sf"/>
</dbReference>
<comment type="caution">
    <text evidence="16">The sequence shown here is derived from an EMBL/GenBank/DDBJ whole genome shotgun (WGS) entry which is preliminary data.</text>
</comment>
<dbReference type="GO" id="GO:0006753">
    <property type="term" value="P:nucleoside phosphate metabolic process"/>
    <property type="evidence" value="ECO:0007669"/>
    <property type="project" value="TreeGrafter"/>
</dbReference>
<evidence type="ECO:0000256" key="12">
    <source>
        <dbReference type="ARBA" id="ARBA00049546"/>
    </source>
</evidence>
<reference evidence="16 17" key="1">
    <citation type="journal article" date="2017" name="Antonie Van Leeuwenhoek">
        <title>Rhizobium rhizosphaerae sp. nov., a novel species isolated from rice rhizosphere.</title>
        <authorList>
            <person name="Zhao J.J."/>
            <person name="Zhang J."/>
            <person name="Zhang R.J."/>
            <person name="Zhang C.W."/>
            <person name="Yin H.Q."/>
            <person name="Zhang X.X."/>
        </authorList>
    </citation>
    <scope>NUCLEOTIDE SEQUENCE [LARGE SCALE GENOMIC DNA]</scope>
    <source>
        <strain evidence="16 17">BSs20135</strain>
    </source>
</reference>
<dbReference type="EMBL" id="BAEO01000027">
    <property type="protein sequence ID" value="GAC19055.1"/>
    <property type="molecule type" value="Genomic_DNA"/>
</dbReference>
<evidence type="ECO:0000256" key="7">
    <source>
        <dbReference type="ARBA" id="ARBA00022842"/>
    </source>
</evidence>
<dbReference type="PROSITE" id="PS51462">
    <property type="entry name" value="NUDIX"/>
    <property type="match status" value="1"/>
</dbReference>
<evidence type="ECO:0000313" key="17">
    <source>
        <dbReference type="Proteomes" id="UP000006327"/>
    </source>
</evidence>
<comment type="catalytic activity">
    <reaction evidence="12">
        <text>ADP-D-ribose + H2O = D-ribose 5-phosphate + AMP + 2 H(+)</text>
        <dbReference type="Rhea" id="RHEA:10412"/>
        <dbReference type="ChEBI" id="CHEBI:15377"/>
        <dbReference type="ChEBI" id="CHEBI:15378"/>
        <dbReference type="ChEBI" id="CHEBI:57967"/>
        <dbReference type="ChEBI" id="CHEBI:78346"/>
        <dbReference type="ChEBI" id="CHEBI:456215"/>
        <dbReference type="EC" id="3.6.1.13"/>
    </reaction>
</comment>
<comment type="similarity">
    <text evidence="2">Belongs to the Nudix hydrolase family. NudF subfamily.</text>
</comment>
<sequence>MQKEQQNIQQFSSEDVEILSKETLYQGFFKMVKYAFKHKLFKGGWSGVVEREIFERGHAIAVLPYDPVLDEFVMIEQVRIGALPTSTSPWLLEVVAGIIDEGETAEDVCCREAQEEAGLDIQKLYKALSYLSSPGGTTERLHIFVGLVDASDAKGVHGLEYENEDILVHRVPTSVAFDWINQGKIDNAATLIALQWFAMNKQLVLEKWSHD</sequence>
<dbReference type="AlphaFoldDB" id="K6Z6I3"/>
<protein>
    <recommendedName>
        <fullName evidence="4">ADP-ribose pyrophosphatase</fullName>
        <ecNumber evidence="3">3.6.1.13</ecNumber>
    </recommendedName>
    <alternativeName>
        <fullName evidence="9">ADP-ribose diphosphatase</fullName>
    </alternativeName>
    <alternativeName>
        <fullName evidence="11">ADP-ribose phosphohydrolase</fullName>
    </alternativeName>
    <alternativeName>
        <fullName evidence="10">Adenosine diphosphoribose pyrophosphatase</fullName>
    </alternativeName>
</protein>
<evidence type="ECO:0000256" key="1">
    <source>
        <dbReference type="ARBA" id="ARBA00001946"/>
    </source>
</evidence>
<comment type="function">
    <text evidence="8">Acts on ADP-mannose and ADP-glucose as well as ADP-ribose. Prevents glycogen biosynthesis. The reaction catalyzed by this enzyme is a limiting step of the gluconeogenic process.</text>
</comment>
<feature type="domain" description="Nudix hydrolase" evidence="15">
    <location>
        <begin position="55"/>
        <end position="205"/>
    </location>
</feature>
<name>K6Z6I3_9ALTE</name>
<dbReference type="InterPro" id="IPR000086">
    <property type="entry name" value="NUDIX_hydrolase_dom"/>
</dbReference>
<evidence type="ECO:0000256" key="2">
    <source>
        <dbReference type="ARBA" id="ARBA00007482"/>
    </source>
</evidence>